<dbReference type="PIRSF" id="PIRSF006105">
    <property type="entry name" value="NapB"/>
    <property type="match status" value="1"/>
</dbReference>
<evidence type="ECO:0000256" key="9">
    <source>
        <dbReference type="ARBA" id="ARBA00022764"/>
    </source>
</evidence>
<comment type="function">
    <text evidence="1">Electron transfer subunit of the periplasmic nitrate reductase complex NapAB. Receives electrons from the membrane-anchored tetraheme c-type NapC protein and transfers these to NapA subunit, thus allowing electron flow between membrane and periplasm. Essential for periplasmic nitrate reduction with nitrate as the terminal electron acceptor.</text>
</comment>
<comment type="subcellular location">
    <subcellularLocation>
        <location evidence="2 13">Periplasm</location>
    </subcellularLocation>
</comment>
<evidence type="ECO:0000256" key="4">
    <source>
        <dbReference type="ARBA" id="ARBA00013773"/>
    </source>
</evidence>
<feature type="binding site" description="covalent" evidence="14">
    <location>
        <position position="83"/>
    </location>
    <ligand>
        <name>heme c</name>
        <dbReference type="ChEBI" id="CHEBI:61717"/>
        <label>1</label>
    </ligand>
</feature>
<dbReference type="Pfam" id="PF03892">
    <property type="entry name" value="NapB"/>
    <property type="match status" value="1"/>
</dbReference>
<feature type="binding site" description="axial binding residue" evidence="15">
    <location>
        <position position="84"/>
    </location>
    <ligand>
        <name>heme c</name>
        <dbReference type="ChEBI" id="CHEBI:61717"/>
        <label>1</label>
    </ligand>
    <ligandPart>
        <name>Fe</name>
        <dbReference type="ChEBI" id="CHEBI:18248"/>
    </ligandPart>
</feature>
<dbReference type="PANTHER" id="PTHR38604:SF1">
    <property type="entry name" value="PERIPLASMIC NITRATE REDUCTASE, ELECTRON TRANSFER SUBUNIT"/>
    <property type="match status" value="1"/>
</dbReference>
<keyword evidence="8 16" id="KW-0732">Signal</keyword>
<dbReference type="Proteomes" id="UP000445000">
    <property type="component" value="Unassembled WGS sequence"/>
</dbReference>
<evidence type="ECO:0000256" key="15">
    <source>
        <dbReference type="PIRSR" id="PIRSR006105-2"/>
    </source>
</evidence>
<comment type="similarity">
    <text evidence="3 13">Belongs to the NapB family.</text>
</comment>
<feature type="signal peptide" evidence="16">
    <location>
        <begin position="1"/>
        <end position="21"/>
    </location>
</feature>
<comment type="caution">
    <text evidence="17">The sequence shown here is derived from an EMBL/GenBank/DDBJ whole genome shotgun (WGS) entry which is preliminary data.</text>
</comment>
<evidence type="ECO:0000256" key="2">
    <source>
        <dbReference type="ARBA" id="ARBA00004418"/>
    </source>
</evidence>
<dbReference type="GO" id="GO:0046872">
    <property type="term" value="F:metal ion binding"/>
    <property type="evidence" value="ECO:0007669"/>
    <property type="project" value="UniProtKB-KW"/>
</dbReference>
<dbReference type="GO" id="GO:0009061">
    <property type="term" value="P:anaerobic respiration"/>
    <property type="evidence" value="ECO:0007669"/>
    <property type="project" value="InterPro"/>
</dbReference>
<keyword evidence="11 15" id="KW-0408">Iron</keyword>
<proteinExistence type="inferred from homology"/>
<protein>
    <recommendedName>
        <fullName evidence="4 13">Periplasmic nitrate reductase, electron transfer subunit</fullName>
    </recommendedName>
    <alternativeName>
        <fullName evidence="12 13">Diheme cytochrome c NapB</fullName>
    </alternativeName>
</protein>
<dbReference type="Gene3D" id="1.10.1130.10">
    <property type="entry name" value="Flavocytochrome C3, Chain A"/>
    <property type="match status" value="1"/>
</dbReference>
<name>A0A829YNJ3_9GAMM</name>
<dbReference type="InterPro" id="IPR005591">
    <property type="entry name" value="NapB"/>
</dbReference>
<reference evidence="18" key="1">
    <citation type="submission" date="2020-01" db="EMBL/GenBank/DDBJ databases">
        <title>'Steroidobacter agaridevorans' sp. nov., agar-degrading bacteria isolated from rhizosphere soils.</title>
        <authorList>
            <person name="Ikenaga M."/>
            <person name="Kataoka M."/>
            <person name="Murouchi A."/>
            <person name="Katsuragi S."/>
            <person name="Sakai M."/>
        </authorList>
    </citation>
    <scope>NUCLEOTIDE SEQUENCE [LARGE SCALE GENOMIC DNA]</scope>
    <source>
        <strain evidence="18">YU21-B</strain>
    </source>
</reference>
<keyword evidence="10 13" id="KW-0249">Electron transport</keyword>
<evidence type="ECO:0000256" key="13">
    <source>
        <dbReference type="PIRNR" id="PIRNR006105"/>
    </source>
</evidence>
<keyword evidence="18" id="KW-1185">Reference proteome</keyword>
<organism evidence="17 18">
    <name type="scientific">Steroidobacter agaridevorans</name>
    <dbReference type="NCBI Taxonomy" id="2695856"/>
    <lineage>
        <taxon>Bacteria</taxon>
        <taxon>Pseudomonadati</taxon>
        <taxon>Pseudomonadota</taxon>
        <taxon>Gammaproteobacteria</taxon>
        <taxon>Steroidobacterales</taxon>
        <taxon>Steroidobacteraceae</taxon>
        <taxon>Steroidobacter</taxon>
    </lineage>
</organism>
<evidence type="ECO:0000256" key="5">
    <source>
        <dbReference type="ARBA" id="ARBA00022448"/>
    </source>
</evidence>
<evidence type="ECO:0000256" key="14">
    <source>
        <dbReference type="PIRSR" id="PIRSR006105-1"/>
    </source>
</evidence>
<evidence type="ECO:0000256" key="6">
    <source>
        <dbReference type="ARBA" id="ARBA00022617"/>
    </source>
</evidence>
<dbReference type="GO" id="GO:0042597">
    <property type="term" value="C:periplasmic space"/>
    <property type="evidence" value="ECO:0007669"/>
    <property type="project" value="UniProtKB-SubCell"/>
</dbReference>
<evidence type="ECO:0000256" key="12">
    <source>
        <dbReference type="ARBA" id="ARBA00031832"/>
    </source>
</evidence>
<keyword evidence="6 14" id="KW-0349">Heme</keyword>
<evidence type="ECO:0000256" key="8">
    <source>
        <dbReference type="ARBA" id="ARBA00022729"/>
    </source>
</evidence>
<evidence type="ECO:0000256" key="10">
    <source>
        <dbReference type="ARBA" id="ARBA00022982"/>
    </source>
</evidence>
<accession>A0A829YNJ3</accession>
<feature type="chain" id="PRO_5032288840" description="Periplasmic nitrate reductase, electron transfer subunit" evidence="16">
    <location>
        <begin position="22"/>
        <end position="164"/>
    </location>
</feature>
<dbReference type="InterPro" id="IPR036280">
    <property type="entry name" value="Multihaem_cyt_sf"/>
</dbReference>
<gene>
    <name evidence="17" type="primary">napB</name>
    <name evidence="17" type="ORF">GCM10011487_68200</name>
</gene>
<comment type="PTM">
    <text evidence="14">Binds 2 heme C groups per subunit.</text>
</comment>
<evidence type="ECO:0000256" key="3">
    <source>
        <dbReference type="ARBA" id="ARBA00007368"/>
    </source>
</evidence>
<feature type="binding site" description="covalent" evidence="14">
    <location>
        <position position="120"/>
    </location>
    <ligand>
        <name>heme c</name>
        <dbReference type="ChEBI" id="CHEBI:61717"/>
        <label>2</label>
    </ligand>
</feature>
<evidence type="ECO:0000256" key="16">
    <source>
        <dbReference type="SAM" id="SignalP"/>
    </source>
</evidence>
<feature type="binding site" description="covalent" evidence="14">
    <location>
        <position position="123"/>
    </location>
    <ligand>
        <name>heme c</name>
        <dbReference type="ChEBI" id="CHEBI:61717"/>
        <label>2</label>
    </ligand>
</feature>
<dbReference type="RefSeq" id="WP_161816408.1">
    <property type="nucleotide sequence ID" value="NZ_BLJN01000011.1"/>
</dbReference>
<evidence type="ECO:0000256" key="1">
    <source>
        <dbReference type="ARBA" id="ARBA00002599"/>
    </source>
</evidence>
<evidence type="ECO:0000313" key="17">
    <source>
        <dbReference type="EMBL" id="GFE84820.1"/>
    </source>
</evidence>
<feature type="binding site" description="axial binding residue" evidence="15">
    <location>
        <position position="124"/>
    </location>
    <ligand>
        <name>heme c</name>
        <dbReference type="ChEBI" id="CHEBI:61717"/>
        <label>2</label>
    </ligand>
    <ligandPart>
        <name>Fe</name>
        <dbReference type="ChEBI" id="CHEBI:18248"/>
    </ligandPart>
</feature>
<sequence>MTPRVRRVAIIGVLCFGAALAADNLEGLRGPTPLNQEPKAPRMATVENFDVRRGRAYTSQPPTIPHAIDRYELTRNVNFCMYCHSRVRNEEFGAPMVSATHYMDRDANFLAEISPRRYFCTQCHVVQTDARPPVDNRFIDVYDLVEQEQQVADPPAPAAKEKKE</sequence>
<keyword evidence="9 13" id="KW-0574">Periplasm</keyword>
<evidence type="ECO:0000256" key="7">
    <source>
        <dbReference type="ARBA" id="ARBA00022723"/>
    </source>
</evidence>
<evidence type="ECO:0000256" key="11">
    <source>
        <dbReference type="ARBA" id="ARBA00023004"/>
    </source>
</evidence>
<comment type="subunit">
    <text evidence="13">Component of the periplasmic nitrate reductase NapAB complex composed of NapA and NapB.</text>
</comment>
<dbReference type="SUPFAM" id="SSF48695">
    <property type="entry name" value="Multiheme cytochromes"/>
    <property type="match status" value="1"/>
</dbReference>
<keyword evidence="5 13" id="KW-0813">Transport</keyword>
<feature type="binding site" description="axial binding residue" evidence="15">
    <location>
        <position position="66"/>
    </location>
    <ligand>
        <name>heme c</name>
        <dbReference type="ChEBI" id="CHEBI:61717"/>
        <label>1</label>
    </ligand>
    <ligandPart>
        <name>Fe</name>
        <dbReference type="ChEBI" id="CHEBI:18248"/>
    </ligandPart>
</feature>
<dbReference type="EMBL" id="BLJN01000011">
    <property type="protein sequence ID" value="GFE84820.1"/>
    <property type="molecule type" value="Genomic_DNA"/>
</dbReference>
<feature type="binding site" description="axial binding residue" evidence="15">
    <location>
        <position position="101"/>
    </location>
    <ligand>
        <name>heme c</name>
        <dbReference type="ChEBI" id="CHEBI:61717"/>
        <label>2</label>
    </ligand>
    <ligandPart>
        <name>Fe</name>
        <dbReference type="ChEBI" id="CHEBI:18248"/>
    </ligandPart>
</feature>
<dbReference type="FunFam" id="1.10.1130.10:FF:000001">
    <property type="entry name" value="Periplasmic nitrate reductase, electron transfer subunit"/>
    <property type="match status" value="1"/>
</dbReference>
<dbReference type="PANTHER" id="PTHR38604">
    <property type="entry name" value="PERIPLASMIC NITRATE REDUCTASE, ELECTRON TRANSFER SUBUNIT"/>
    <property type="match status" value="1"/>
</dbReference>
<evidence type="ECO:0000313" key="18">
    <source>
        <dbReference type="Proteomes" id="UP000445000"/>
    </source>
</evidence>
<dbReference type="AlphaFoldDB" id="A0A829YNJ3"/>
<feature type="binding site" description="covalent" evidence="14">
    <location>
        <position position="80"/>
    </location>
    <ligand>
        <name>heme c</name>
        <dbReference type="ChEBI" id="CHEBI:61717"/>
        <label>1</label>
    </ligand>
</feature>
<keyword evidence="7 15" id="KW-0479">Metal-binding</keyword>